<protein>
    <recommendedName>
        <fullName evidence="2">CAP-Gly domain-containing protein</fullName>
    </recommendedName>
</protein>
<dbReference type="AlphaFoldDB" id="A0AAD9N258"/>
<feature type="compositionally biased region" description="Polar residues" evidence="1">
    <location>
        <begin position="263"/>
        <end position="278"/>
    </location>
</feature>
<evidence type="ECO:0000313" key="4">
    <source>
        <dbReference type="Proteomes" id="UP001208570"/>
    </source>
</evidence>
<dbReference type="Gene3D" id="2.30.30.190">
    <property type="entry name" value="CAP Gly-rich-like domain"/>
    <property type="match status" value="1"/>
</dbReference>
<dbReference type="InterPro" id="IPR036859">
    <property type="entry name" value="CAP-Gly_dom_sf"/>
</dbReference>
<dbReference type="SMART" id="SM01052">
    <property type="entry name" value="CAP_GLY"/>
    <property type="match status" value="1"/>
</dbReference>
<accession>A0AAD9N258</accession>
<evidence type="ECO:0000313" key="3">
    <source>
        <dbReference type="EMBL" id="KAK2151464.1"/>
    </source>
</evidence>
<gene>
    <name evidence="3" type="ORF">LSH36_362g02059</name>
</gene>
<feature type="domain" description="CAP-Gly" evidence="2">
    <location>
        <begin position="66"/>
        <end position="109"/>
    </location>
</feature>
<evidence type="ECO:0000259" key="2">
    <source>
        <dbReference type="SMART" id="SM01052"/>
    </source>
</evidence>
<organism evidence="3 4">
    <name type="scientific">Paralvinella palmiformis</name>
    <dbReference type="NCBI Taxonomy" id="53620"/>
    <lineage>
        <taxon>Eukaryota</taxon>
        <taxon>Metazoa</taxon>
        <taxon>Spiralia</taxon>
        <taxon>Lophotrochozoa</taxon>
        <taxon>Annelida</taxon>
        <taxon>Polychaeta</taxon>
        <taxon>Sedentaria</taxon>
        <taxon>Canalipalpata</taxon>
        <taxon>Terebellida</taxon>
        <taxon>Terebelliformia</taxon>
        <taxon>Alvinellidae</taxon>
        <taxon>Paralvinella</taxon>
    </lineage>
</organism>
<feature type="region of interest" description="Disordered" evidence="1">
    <location>
        <begin position="235"/>
        <end position="278"/>
    </location>
</feature>
<comment type="caution">
    <text evidence="3">The sequence shown here is derived from an EMBL/GenBank/DDBJ whole genome shotgun (WGS) entry which is preliminary data.</text>
</comment>
<reference evidence="3" key="1">
    <citation type="journal article" date="2023" name="Mol. Biol. Evol.">
        <title>Third-Generation Sequencing Reveals the Adaptive Role of the Epigenome in Three Deep-Sea Polychaetes.</title>
        <authorList>
            <person name="Perez M."/>
            <person name="Aroh O."/>
            <person name="Sun Y."/>
            <person name="Lan Y."/>
            <person name="Juniper S.K."/>
            <person name="Young C.R."/>
            <person name="Angers B."/>
            <person name="Qian P.Y."/>
        </authorList>
    </citation>
    <scope>NUCLEOTIDE SEQUENCE</scope>
    <source>
        <strain evidence="3">P08H-3</strain>
    </source>
</reference>
<keyword evidence="4" id="KW-1185">Reference proteome</keyword>
<name>A0AAD9N258_9ANNE</name>
<sequence length="278" mass="31489">MKARDDEQDVDPFLCRCSKCKRFWLDHFSENDLKRLKDPPLLRALKSNCMYAAVQQKEDHAAVLKIGDRVTVNSSQLQVGSVHNGIVNCKRYFHCPRGHGLMVKYGEVVRINPPVKKPPVKGNYMFPSFEEIKKRRRIRSLLDPELDLGPLYTAKGAAAEKKGYNTTTEKVGHGSKGGRRGVKQEQTSAETRDYTKEPPRELINRWNKEKFGGGKRGEIKAKTLYKLYAAYQKGEQYKRAEESGDATSSSDESSVEGDDTDRQQGSSESKQRNQQKSA</sequence>
<proteinExistence type="predicted"/>
<evidence type="ECO:0000256" key="1">
    <source>
        <dbReference type="SAM" id="MobiDB-lite"/>
    </source>
</evidence>
<dbReference type="EMBL" id="JAODUP010000362">
    <property type="protein sequence ID" value="KAK2151464.1"/>
    <property type="molecule type" value="Genomic_DNA"/>
</dbReference>
<dbReference type="Proteomes" id="UP001208570">
    <property type="component" value="Unassembled WGS sequence"/>
</dbReference>
<dbReference type="InterPro" id="IPR000938">
    <property type="entry name" value="CAP-Gly_domain"/>
</dbReference>
<dbReference type="SUPFAM" id="SSF74924">
    <property type="entry name" value="Cap-Gly domain"/>
    <property type="match status" value="1"/>
</dbReference>
<feature type="region of interest" description="Disordered" evidence="1">
    <location>
        <begin position="163"/>
        <end position="214"/>
    </location>
</feature>
<feature type="compositionally biased region" description="Basic and acidic residues" evidence="1">
    <location>
        <begin position="190"/>
        <end position="214"/>
    </location>
</feature>